<comment type="function">
    <text evidence="14">Specifically methylates position 2 of adenine 2503 in 23S rRNA and position 2 of adenine 37 in tRNAs.</text>
</comment>
<dbReference type="Proteomes" id="UP001366166">
    <property type="component" value="Chromosome"/>
</dbReference>
<dbReference type="InterPro" id="IPR007197">
    <property type="entry name" value="rSAM"/>
</dbReference>
<dbReference type="InterPro" id="IPR040072">
    <property type="entry name" value="Methyltransferase_A"/>
</dbReference>
<sequence length="355" mass="38422">MNTTTDKRPELRDLSPARVQDLVLALGEKPYRARQVLQWLYQHGATDFAQMTSLSKGFREKLAQAARLANLEPALVETSSDGTRKLLFKLADGHAVESVLIPEEEHSTLCVSSQVGCRMGCAFCRTATLGFKRNLRPHEIMGQVLAARRLADADRPLTNIVFMGMGEPLDNLEAVNLALGHLLGSHGLAMSQRKVTVSTSGVVAGLPALAAASPAALAVSLNAPTDELRDRLMPVNRRWSLAALKQALLAYPLKPTRRITFEYVLLGGVNDQPEHAAALVRWLQGLRAKVNLIAFNPHEGSEFARPSDQAVEAFQGLLIERHVTALVRQSRGQDISAACGQLAGKEAGGAHVTLP</sequence>
<dbReference type="Pfam" id="PF21016">
    <property type="entry name" value="RlmN_N"/>
    <property type="match status" value="1"/>
</dbReference>
<dbReference type="EC" id="2.1.1.192" evidence="14"/>
<dbReference type="GO" id="GO:0019843">
    <property type="term" value="F:rRNA binding"/>
    <property type="evidence" value="ECO:0007669"/>
    <property type="project" value="UniProtKB-UniRule"/>
</dbReference>
<dbReference type="GO" id="GO:0002935">
    <property type="term" value="F:tRNA (adenine(37)-C2)-methyltransferase activity"/>
    <property type="evidence" value="ECO:0007669"/>
    <property type="project" value="UniProtKB-UniRule"/>
</dbReference>
<evidence type="ECO:0000256" key="7">
    <source>
        <dbReference type="ARBA" id="ARBA00022679"/>
    </source>
</evidence>
<organism evidence="16 17">
    <name type="scientific">Desulfoferula mesophila</name>
    <dbReference type="NCBI Taxonomy" id="3058419"/>
    <lineage>
        <taxon>Bacteria</taxon>
        <taxon>Pseudomonadati</taxon>
        <taxon>Thermodesulfobacteriota</taxon>
        <taxon>Desulfarculia</taxon>
        <taxon>Desulfarculales</taxon>
        <taxon>Desulfarculaceae</taxon>
        <taxon>Desulfoferula</taxon>
    </lineage>
</organism>
<feature type="binding site" evidence="14">
    <location>
        <begin position="220"/>
        <end position="222"/>
    </location>
    <ligand>
        <name>S-adenosyl-L-methionine</name>
        <dbReference type="ChEBI" id="CHEBI:59789"/>
    </ligand>
</feature>
<keyword evidence="13 14" id="KW-1015">Disulfide bond</keyword>
<protein>
    <recommendedName>
        <fullName evidence="14">Probable dual-specificity RNA methyltransferase RlmN</fullName>
        <ecNumber evidence="14">2.1.1.192</ecNumber>
    </recommendedName>
    <alternativeName>
        <fullName evidence="14">23S rRNA (adenine(2503)-C(2))-methyltransferase</fullName>
    </alternativeName>
    <alternativeName>
        <fullName evidence="14">23S rRNA m2A2503 methyltransferase</fullName>
    </alternativeName>
    <alternativeName>
        <fullName evidence="14">Ribosomal RNA large subunit methyltransferase N</fullName>
    </alternativeName>
    <alternativeName>
        <fullName evidence="14">tRNA (adenine(37)-C(2))-methyltransferase</fullName>
    </alternativeName>
    <alternativeName>
        <fullName evidence="14">tRNA m2A37 methyltransferase</fullName>
    </alternativeName>
</protein>
<dbReference type="KEGG" id="dmp:FAK_38850"/>
<dbReference type="PANTHER" id="PTHR30544:SF5">
    <property type="entry name" value="RADICAL SAM CORE DOMAIN-CONTAINING PROTEIN"/>
    <property type="match status" value="1"/>
</dbReference>
<keyword evidence="4 14" id="KW-0963">Cytoplasm</keyword>
<evidence type="ECO:0000256" key="2">
    <source>
        <dbReference type="ARBA" id="ARBA00007544"/>
    </source>
</evidence>
<comment type="cofactor">
    <cofactor evidence="14">
        <name>[4Fe-4S] cluster</name>
        <dbReference type="ChEBI" id="CHEBI:49883"/>
    </cofactor>
    <text evidence="14">Binds 1 [4Fe-4S] cluster. The cluster is coordinated with 3 cysteines and an exchangeable S-adenosyl-L-methionine.</text>
</comment>
<feature type="active site" description="S-methylcysteine intermediate" evidence="14">
    <location>
        <position position="339"/>
    </location>
</feature>
<dbReference type="RefSeq" id="WP_338603209.1">
    <property type="nucleotide sequence ID" value="NZ_AP028679.1"/>
</dbReference>
<comment type="subcellular location">
    <subcellularLocation>
        <location evidence="1 14">Cytoplasm</location>
    </subcellularLocation>
</comment>
<accession>A0AAU9EQU5</accession>
<feature type="binding site" evidence="14">
    <location>
        <position position="198"/>
    </location>
    <ligand>
        <name>S-adenosyl-L-methionine</name>
        <dbReference type="ChEBI" id="CHEBI:59789"/>
    </ligand>
</feature>
<evidence type="ECO:0000256" key="9">
    <source>
        <dbReference type="ARBA" id="ARBA00022694"/>
    </source>
</evidence>
<evidence type="ECO:0000256" key="8">
    <source>
        <dbReference type="ARBA" id="ARBA00022691"/>
    </source>
</evidence>
<dbReference type="PIRSF" id="PIRSF006004">
    <property type="entry name" value="CHP00048"/>
    <property type="match status" value="1"/>
</dbReference>
<keyword evidence="17" id="KW-1185">Reference proteome</keyword>
<keyword evidence="6 14" id="KW-0489">Methyltransferase</keyword>
<dbReference type="GO" id="GO:0070040">
    <property type="term" value="F:rRNA (adenine(2503)-C2-)-methyltransferase activity"/>
    <property type="evidence" value="ECO:0007669"/>
    <property type="project" value="UniProtKB-UniRule"/>
</dbReference>
<evidence type="ECO:0000256" key="14">
    <source>
        <dbReference type="HAMAP-Rule" id="MF_01849"/>
    </source>
</evidence>
<dbReference type="InterPro" id="IPR048641">
    <property type="entry name" value="RlmN_N"/>
</dbReference>
<dbReference type="GO" id="GO:0051539">
    <property type="term" value="F:4 iron, 4 sulfur cluster binding"/>
    <property type="evidence" value="ECO:0007669"/>
    <property type="project" value="UniProtKB-UniRule"/>
</dbReference>
<dbReference type="PROSITE" id="PS51918">
    <property type="entry name" value="RADICAL_SAM"/>
    <property type="match status" value="1"/>
</dbReference>
<dbReference type="HAMAP" id="MF_01849">
    <property type="entry name" value="RNA_methyltr_RlmN"/>
    <property type="match status" value="1"/>
</dbReference>
<feature type="binding site" evidence="14">
    <location>
        <position position="121"/>
    </location>
    <ligand>
        <name>[4Fe-4S] cluster</name>
        <dbReference type="ChEBI" id="CHEBI:49883"/>
        <note>4Fe-4S-S-AdoMet</note>
    </ligand>
</feature>
<keyword evidence="7 14" id="KW-0808">Transferase</keyword>
<evidence type="ECO:0000313" key="16">
    <source>
        <dbReference type="EMBL" id="BEQ16819.1"/>
    </source>
</evidence>
<comment type="catalytic activity">
    <reaction evidence="14">
        <text>adenosine(37) in tRNA + 2 reduced [2Fe-2S]-[ferredoxin] + 2 S-adenosyl-L-methionine = 2-methyladenosine(37) in tRNA + 5'-deoxyadenosine + L-methionine + 2 oxidized [2Fe-2S]-[ferredoxin] + S-adenosyl-L-homocysteine</text>
        <dbReference type="Rhea" id="RHEA:43332"/>
        <dbReference type="Rhea" id="RHEA-COMP:10000"/>
        <dbReference type="Rhea" id="RHEA-COMP:10001"/>
        <dbReference type="Rhea" id="RHEA-COMP:10162"/>
        <dbReference type="Rhea" id="RHEA-COMP:10485"/>
        <dbReference type="ChEBI" id="CHEBI:17319"/>
        <dbReference type="ChEBI" id="CHEBI:33737"/>
        <dbReference type="ChEBI" id="CHEBI:33738"/>
        <dbReference type="ChEBI" id="CHEBI:57844"/>
        <dbReference type="ChEBI" id="CHEBI:57856"/>
        <dbReference type="ChEBI" id="CHEBI:59789"/>
        <dbReference type="ChEBI" id="CHEBI:74411"/>
        <dbReference type="ChEBI" id="CHEBI:74497"/>
        <dbReference type="EC" id="2.1.1.192"/>
    </reaction>
</comment>
<dbReference type="Gene3D" id="3.20.20.70">
    <property type="entry name" value="Aldolase class I"/>
    <property type="match status" value="1"/>
</dbReference>
<dbReference type="InterPro" id="IPR004383">
    <property type="entry name" value="rRNA_lsu_MTrfase_RlmN/Cfr"/>
</dbReference>
<evidence type="ECO:0000256" key="12">
    <source>
        <dbReference type="ARBA" id="ARBA00023014"/>
    </source>
</evidence>
<evidence type="ECO:0000256" key="11">
    <source>
        <dbReference type="ARBA" id="ARBA00023004"/>
    </source>
</evidence>
<dbReference type="EMBL" id="AP028679">
    <property type="protein sequence ID" value="BEQ16819.1"/>
    <property type="molecule type" value="Genomic_DNA"/>
</dbReference>
<feature type="binding site" evidence="14">
    <location>
        <begin position="166"/>
        <end position="167"/>
    </location>
    <ligand>
        <name>S-adenosyl-L-methionine</name>
        <dbReference type="ChEBI" id="CHEBI:59789"/>
    </ligand>
</feature>
<comment type="miscellaneous">
    <text evidence="14">Reaction proceeds by a ping-pong mechanism involving intermediate methylation of a conserved cysteine residue.</text>
</comment>
<proteinExistence type="inferred from homology"/>
<dbReference type="Pfam" id="PF04055">
    <property type="entry name" value="Radical_SAM"/>
    <property type="match status" value="1"/>
</dbReference>
<evidence type="ECO:0000256" key="3">
    <source>
        <dbReference type="ARBA" id="ARBA00022485"/>
    </source>
</evidence>
<dbReference type="SFLD" id="SFLDF00275">
    <property type="entry name" value="adenosine_C2_methyltransferase"/>
    <property type="match status" value="1"/>
</dbReference>
<dbReference type="FunFam" id="3.20.20.70:FF:000014">
    <property type="entry name" value="Probable dual-specificity RNA methyltransferase RlmN"/>
    <property type="match status" value="1"/>
</dbReference>
<evidence type="ECO:0000259" key="15">
    <source>
        <dbReference type="PROSITE" id="PS51918"/>
    </source>
</evidence>
<keyword evidence="5 14" id="KW-0698">rRNA processing</keyword>
<dbReference type="GO" id="GO:0070475">
    <property type="term" value="P:rRNA base methylation"/>
    <property type="evidence" value="ECO:0007669"/>
    <property type="project" value="UniProtKB-UniRule"/>
</dbReference>
<feature type="binding site" evidence="14">
    <location>
        <position position="296"/>
    </location>
    <ligand>
        <name>S-adenosyl-L-methionine</name>
        <dbReference type="ChEBI" id="CHEBI:59789"/>
    </ligand>
</feature>
<keyword evidence="9 14" id="KW-0819">tRNA processing</keyword>
<evidence type="ECO:0000256" key="13">
    <source>
        <dbReference type="ARBA" id="ARBA00023157"/>
    </source>
</evidence>
<evidence type="ECO:0000256" key="6">
    <source>
        <dbReference type="ARBA" id="ARBA00022603"/>
    </source>
</evidence>
<keyword evidence="8 14" id="KW-0949">S-adenosyl-L-methionine</keyword>
<dbReference type="SUPFAM" id="SSF102114">
    <property type="entry name" value="Radical SAM enzymes"/>
    <property type="match status" value="1"/>
</dbReference>
<keyword evidence="10 14" id="KW-0479">Metal-binding</keyword>
<comment type="similarity">
    <text evidence="2 14">Belongs to the radical SAM superfamily. RlmN family.</text>
</comment>
<dbReference type="InterPro" id="IPR058240">
    <property type="entry name" value="rSAM_sf"/>
</dbReference>
<name>A0AAU9EQU5_9BACT</name>
<dbReference type="InterPro" id="IPR027492">
    <property type="entry name" value="RNA_MTrfase_RlmN"/>
</dbReference>
<reference evidence="17" key="1">
    <citation type="journal article" date="2023" name="Arch. Microbiol.">
        <title>Desulfoferula mesophilus gen. nov. sp. nov., a mesophilic sulfate-reducing bacterium isolated from a brackish lake sediment.</title>
        <authorList>
            <person name="Watanabe T."/>
            <person name="Yabe T."/>
            <person name="Tsuji J.M."/>
            <person name="Fukui M."/>
        </authorList>
    </citation>
    <scope>NUCLEOTIDE SEQUENCE [LARGE SCALE GENOMIC DNA]</scope>
    <source>
        <strain evidence="17">12FAK</strain>
    </source>
</reference>
<evidence type="ECO:0000256" key="10">
    <source>
        <dbReference type="ARBA" id="ARBA00022723"/>
    </source>
</evidence>
<gene>
    <name evidence="14 16" type="primary">rlmN</name>
    <name evidence="16" type="ORF">FAK_38850</name>
</gene>
<dbReference type="AlphaFoldDB" id="A0AAU9EQU5"/>
<feature type="active site" description="Proton acceptor" evidence="14">
    <location>
        <position position="97"/>
    </location>
</feature>
<evidence type="ECO:0000256" key="1">
    <source>
        <dbReference type="ARBA" id="ARBA00004496"/>
    </source>
</evidence>
<keyword evidence="12 14" id="KW-0411">Iron-sulfur</keyword>
<dbReference type="NCBIfam" id="TIGR00048">
    <property type="entry name" value="rRNA_mod_RlmN"/>
    <property type="match status" value="1"/>
</dbReference>
<dbReference type="SFLD" id="SFLDS00029">
    <property type="entry name" value="Radical_SAM"/>
    <property type="match status" value="1"/>
</dbReference>
<evidence type="ECO:0000313" key="17">
    <source>
        <dbReference type="Proteomes" id="UP001366166"/>
    </source>
</evidence>
<keyword evidence="11 14" id="KW-0408">Iron</keyword>
<evidence type="ECO:0000256" key="4">
    <source>
        <dbReference type="ARBA" id="ARBA00022490"/>
    </source>
</evidence>
<feature type="binding site" evidence="14">
    <location>
        <position position="117"/>
    </location>
    <ligand>
        <name>[4Fe-4S] cluster</name>
        <dbReference type="ChEBI" id="CHEBI:49883"/>
        <note>4Fe-4S-S-AdoMet</note>
    </ligand>
</feature>
<comment type="caution">
    <text evidence="14">Lacks conserved residue(s) required for the propagation of feature annotation.</text>
</comment>
<dbReference type="GO" id="GO:0000049">
    <property type="term" value="F:tRNA binding"/>
    <property type="evidence" value="ECO:0007669"/>
    <property type="project" value="UniProtKB-UniRule"/>
</dbReference>
<dbReference type="GO" id="GO:0046872">
    <property type="term" value="F:metal ion binding"/>
    <property type="evidence" value="ECO:0007669"/>
    <property type="project" value="UniProtKB-KW"/>
</dbReference>
<dbReference type="SFLD" id="SFLDG01062">
    <property type="entry name" value="methyltransferase_(Class_A)"/>
    <property type="match status" value="1"/>
</dbReference>
<feature type="domain" description="Radical SAM core" evidence="15">
    <location>
        <begin position="103"/>
        <end position="334"/>
    </location>
</feature>
<dbReference type="PANTHER" id="PTHR30544">
    <property type="entry name" value="23S RRNA METHYLTRANSFERASE"/>
    <property type="match status" value="1"/>
</dbReference>
<keyword evidence="3 14" id="KW-0004">4Fe-4S</keyword>
<evidence type="ECO:0000256" key="5">
    <source>
        <dbReference type="ARBA" id="ARBA00022552"/>
    </source>
</evidence>
<dbReference type="GO" id="GO:0005737">
    <property type="term" value="C:cytoplasm"/>
    <property type="evidence" value="ECO:0007669"/>
    <property type="project" value="UniProtKB-SubCell"/>
</dbReference>
<feature type="binding site" evidence="14">
    <location>
        <position position="124"/>
    </location>
    <ligand>
        <name>[4Fe-4S] cluster</name>
        <dbReference type="ChEBI" id="CHEBI:49883"/>
        <note>4Fe-4S-S-AdoMet</note>
    </ligand>
</feature>
<dbReference type="Gene3D" id="1.10.150.530">
    <property type="match status" value="1"/>
</dbReference>
<comment type="catalytic activity">
    <reaction evidence="14">
        <text>adenosine(2503) in 23S rRNA + 2 reduced [2Fe-2S]-[ferredoxin] + 2 S-adenosyl-L-methionine = 2-methyladenosine(2503) in 23S rRNA + 5'-deoxyadenosine + L-methionine + 2 oxidized [2Fe-2S]-[ferredoxin] + S-adenosyl-L-homocysteine</text>
        <dbReference type="Rhea" id="RHEA:42916"/>
        <dbReference type="Rhea" id="RHEA-COMP:10000"/>
        <dbReference type="Rhea" id="RHEA-COMP:10001"/>
        <dbReference type="Rhea" id="RHEA-COMP:10152"/>
        <dbReference type="Rhea" id="RHEA-COMP:10282"/>
        <dbReference type="ChEBI" id="CHEBI:17319"/>
        <dbReference type="ChEBI" id="CHEBI:33737"/>
        <dbReference type="ChEBI" id="CHEBI:33738"/>
        <dbReference type="ChEBI" id="CHEBI:57844"/>
        <dbReference type="ChEBI" id="CHEBI:57856"/>
        <dbReference type="ChEBI" id="CHEBI:59789"/>
        <dbReference type="ChEBI" id="CHEBI:74411"/>
        <dbReference type="ChEBI" id="CHEBI:74497"/>
        <dbReference type="EC" id="2.1.1.192"/>
    </reaction>
</comment>
<dbReference type="InterPro" id="IPR013785">
    <property type="entry name" value="Aldolase_TIM"/>
</dbReference>
<dbReference type="GO" id="GO:0030488">
    <property type="term" value="P:tRNA methylation"/>
    <property type="evidence" value="ECO:0007669"/>
    <property type="project" value="UniProtKB-UniRule"/>
</dbReference>